<dbReference type="EMBL" id="JAJHJB010000012">
    <property type="protein sequence ID" value="MCC5465773.1"/>
    <property type="molecule type" value="Genomic_DNA"/>
</dbReference>
<evidence type="ECO:0000313" key="2">
    <source>
        <dbReference type="Proteomes" id="UP001165492"/>
    </source>
</evidence>
<evidence type="ECO:0000313" key="1">
    <source>
        <dbReference type="EMBL" id="MCC5465773.1"/>
    </source>
</evidence>
<proteinExistence type="predicted"/>
<keyword evidence="2" id="KW-1185">Reference proteome</keyword>
<dbReference type="RefSeq" id="WP_229535002.1">
    <property type="nucleotide sequence ID" value="NZ_JAJHJB010000012.1"/>
</dbReference>
<comment type="caution">
    <text evidence="1">The sequence shown here is derived from an EMBL/GenBank/DDBJ whole genome shotgun (WGS) entry which is preliminary data.</text>
</comment>
<organism evidence="1 2">
    <name type="scientific">Pelosinus baikalensis</name>
    <dbReference type="NCBI Taxonomy" id="2892015"/>
    <lineage>
        <taxon>Bacteria</taxon>
        <taxon>Bacillati</taxon>
        <taxon>Bacillota</taxon>
        <taxon>Negativicutes</taxon>
        <taxon>Selenomonadales</taxon>
        <taxon>Sporomusaceae</taxon>
        <taxon>Pelosinus</taxon>
    </lineage>
</organism>
<dbReference type="Proteomes" id="UP001165492">
    <property type="component" value="Unassembled WGS sequence"/>
</dbReference>
<reference evidence="1" key="1">
    <citation type="submission" date="2021-11" db="EMBL/GenBank/DDBJ databases">
        <title>Description of a new species Pelosinus isolated from the bottom sediments of Lake Baikal.</title>
        <authorList>
            <person name="Zakharyuk A."/>
        </authorList>
    </citation>
    <scope>NUCLEOTIDE SEQUENCE</scope>
    <source>
        <strain evidence="1">Bkl1</strain>
    </source>
</reference>
<accession>A0ABS8HU53</accession>
<protein>
    <submittedName>
        <fullName evidence="1">Uncharacterized protein</fullName>
    </submittedName>
</protein>
<name>A0ABS8HU53_9FIRM</name>
<sequence>MRRVLECFNPAAKDMSGTSVRNAEEINEYDHFILGHITSTAILDSISEKGLLPPRVTNIRIKDNLDSDIECVYLLCKMDKSYVRRAIEEFGGEGLVVLSRVAKHKLFADENVLWSVQKEDTLLKNERIKFCI</sequence>
<gene>
    <name evidence="1" type="ORF">LMF89_10440</name>
</gene>